<keyword evidence="5" id="KW-0812">Transmembrane</keyword>
<proteinExistence type="inferred from homology"/>
<protein>
    <recommendedName>
        <fullName evidence="4 11">MICOS complex subunit MIC12</fullName>
    </recommendedName>
    <alternativeName>
        <fullName evidence="10 11">Altered inheritance of mitochondria protein 5, mitochondrial</fullName>
    </alternativeName>
    <alternativeName>
        <fullName evidence="9 11">Found in mitochondrial proteome protein 51</fullName>
    </alternativeName>
</protein>
<dbReference type="OrthoDB" id="4037694at2759"/>
<keyword evidence="8" id="KW-0472">Membrane</keyword>
<dbReference type="GO" id="GO:0044284">
    <property type="term" value="C:mitochondrial crista junction"/>
    <property type="evidence" value="ECO:0007669"/>
    <property type="project" value="InterPro"/>
</dbReference>
<reference evidence="13" key="1">
    <citation type="journal article" date="2016" name="Genome Announc.">
        <title>Draft genome sequences of fungus Aspergillus calidoustus.</title>
        <authorList>
            <person name="Horn F."/>
            <person name="Linde J."/>
            <person name="Mattern D.J."/>
            <person name="Walther G."/>
            <person name="Guthke R."/>
            <person name="Scherlach K."/>
            <person name="Martin K."/>
            <person name="Brakhage A.A."/>
            <person name="Petzke L."/>
            <person name="Valiante V."/>
        </authorList>
    </citation>
    <scope>NUCLEOTIDE SEQUENCE [LARGE SCALE GENOMIC DNA]</scope>
    <source>
        <strain evidence="13">SF006504</strain>
    </source>
</reference>
<name>A0A0U5GSJ3_ASPCI</name>
<comment type="subcellular location">
    <subcellularLocation>
        <location evidence="2">Membrane</location>
    </subcellularLocation>
    <subcellularLocation>
        <location evidence="11">Mitochondrion inner membrane</location>
        <topology evidence="11">Single-pass membrane protein</topology>
    </subcellularLocation>
</comment>
<evidence type="ECO:0000256" key="2">
    <source>
        <dbReference type="ARBA" id="ARBA00004370"/>
    </source>
</evidence>
<dbReference type="InterPro" id="IPR031463">
    <property type="entry name" value="Mic12"/>
</dbReference>
<accession>A0A0U5GSJ3</accession>
<dbReference type="Proteomes" id="UP000054771">
    <property type="component" value="Unassembled WGS sequence"/>
</dbReference>
<keyword evidence="11" id="KW-0999">Mitochondrion inner membrane</keyword>
<evidence type="ECO:0000256" key="1">
    <source>
        <dbReference type="ARBA" id="ARBA00002689"/>
    </source>
</evidence>
<keyword evidence="13" id="KW-1185">Reference proteome</keyword>
<comment type="similarity">
    <text evidence="3 11">Belongs to the MICOS complex subunit Mic12 family.</text>
</comment>
<evidence type="ECO:0000256" key="7">
    <source>
        <dbReference type="ARBA" id="ARBA00023128"/>
    </source>
</evidence>
<evidence type="ECO:0000313" key="12">
    <source>
        <dbReference type="EMBL" id="CEN62143.1"/>
    </source>
</evidence>
<sequence>MGFFAGFFSGFALTTSMLYLTIQVHKSNRLAQKQAIREQTQAISYLALSRGAYDRRLLPADRDAEEVSAQVMGVGGASGTGMRDQLKHQWNEEVRKLARKAYESRWEDVRDTAVEGWKGVRRLVKRE</sequence>
<evidence type="ECO:0000256" key="6">
    <source>
        <dbReference type="ARBA" id="ARBA00022989"/>
    </source>
</evidence>
<evidence type="ECO:0000256" key="4">
    <source>
        <dbReference type="ARBA" id="ARBA00018170"/>
    </source>
</evidence>
<dbReference type="Pfam" id="PF17050">
    <property type="entry name" value="AIM5"/>
    <property type="match status" value="1"/>
</dbReference>
<keyword evidence="6" id="KW-1133">Transmembrane helix</keyword>
<organism evidence="12 13">
    <name type="scientific">Aspergillus calidoustus</name>
    <dbReference type="NCBI Taxonomy" id="454130"/>
    <lineage>
        <taxon>Eukaryota</taxon>
        <taxon>Fungi</taxon>
        <taxon>Dikarya</taxon>
        <taxon>Ascomycota</taxon>
        <taxon>Pezizomycotina</taxon>
        <taxon>Eurotiomycetes</taxon>
        <taxon>Eurotiomycetidae</taxon>
        <taxon>Eurotiales</taxon>
        <taxon>Aspergillaceae</taxon>
        <taxon>Aspergillus</taxon>
        <taxon>Aspergillus subgen. Nidulantes</taxon>
    </lineage>
</organism>
<evidence type="ECO:0000256" key="10">
    <source>
        <dbReference type="ARBA" id="ARBA00032985"/>
    </source>
</evidence>
<evidence type="ECO:0000256" key="8">
    <source>
        <dbReference type="ARBA" id="ARBA00023136"/>
    </source>
</evidence>
<keyword evidence="7 11" id="KW-0496">Mitochondrion</keyword>
<evidence type="ECO:0000256" key="11">
    <source>
        <dbReference type="RuleBase" id="RU363010"/>
    </source>
</evidence>
<evidence type="ECO:0000256" key="5">
    <source>
        <dbReference type="ARBA" id="ARBA00022692"/>
    </source>
</evidence>
<evidence type="ECO:0000256" key="9">
    <source>
        <dbReference type="ARBA" id="ARBA00032159"/>
    </source>
</evidence>
<gene>
    <name evidence="12" type="ORF">ASPCAL08782</name>
</gene>
<comment type="function">
    <text evidence="1 11">Component of the MICOS complex, a large protein complex of the mitochondrial inner membrane that plays crucial roles in the maintenance of crista junctions, inner membrane architecture, and formation of contact sites to the outer membrane.</text>
</comment>
<dbReference type="OMA" id="AYESRWE"/>
<dbReference type="AlphaFoldDB" id="A0A0U5GSJ3"/>
<evidence type="ECO:0000256" key="3">
    <source>
        <dbReference type="ARBA" id="ARBA00009188"/>
    </source>
</evidence>
<comment type="subunit">
    <text evidence="11">Component of the mitochondrial contact site and cristae organizing system (MICOS) complex.</text>
</comment>
<dbReference type="GO" id="GO:0061617">
    <property type="term" value="C:MICOS complex"/>
    <property type="evidence" value="ECO:0007669"/>
    <property type="project" value="UniProtKB-UniRule"/>
</dbReference>
<dbReference type="EMBL" id="CDMC01000007">
    <property type="protein sequence ID" value="CEN62143.1"/>
    <property type="molecule type" value="Genomic_DNA"/>
</dbReference>
<dbReference type="GO" id="GO:0042407">
    <property type="term" value="P:cristae formation"/>
    <property type="evidence" value="ECO:0007669"/>
    <property type="project" value="InterPro"/>
</dbReference>
<evidence type="ECO:0000313" key="13">
    <source>
        <dbReference type="Proteomes" id="UP000054771"/>
    </source>
</evidence>